<feature type="transmembrane region" description="Helical" evidence="9">
    <location>
        <begin position="409"/>
        <end position="430"/>
    </location>
</feature>
<feature type="transmembrane region" description="Helical" evidence="9">
    <location>
        <begin position="75"/>
        <end position="97"/>
    </location>
</feature>
<keyword evidence="7 9" id="KW-1133">Transmembrane helix</keyword>
<evidence type="ECO:0000256" key="3">
    <source>
        <dbReference type="ARBA" id="ARBA00022448"/>
    </source>
</evidence>
<feature type="transmembrane region" description="Helical" evidence="9">
    <location>
        <begin position="371"/>
        <end position="389"/>
    </location>
</feature>
<evidence type="ECO:0000313" key="10">
    <source>
        <dbReference type="EMBL" id="VFB15825.1"/>
    </source>
</evidence>
<feature type="transmembrane region" description="Helical" evidence="9">
    <location>
        <begin position="314"/>
        <end position="333"/>
    </location>
</feature>
<keyword evidence="8 9" id="KW-0472">Membrane</keyword>
<keyword evidence="4" id="KW-1003">Cell membrane</keyword>
<reference evidence="10 11" key="1">
    <citation type="submission" date="2019-02" db="EMBL/GenBank/DDBJ databases">
        <authorList>
            <consortium name="Pathogen Informatics"/>
        </authorList>
    </citation>
    <scope>NUCLEOTIDE SEQUENCE [LARGE SCALE GENOMIC DNA]</scope>
    <source>
        <strain evidence="10 11">3012STDY7089603</strain>
    </source>
</reference>
<evidence type="ECO:0000256" key="9">
    <source>
        <dbReference type="RuleBase" id="RU362122"/>
    </source>
</evidence>
<evidence type="ECO:0000256" key="6">
    <source>
        <dbReference type="ARBA" id="ARBA00022970"/>
    </source>
</evidence>
<protein>
    <recommendedName>
        <fullName evidence="9">Branched-chain amino acid transport system carrier protein</fullName>
    </recommendedName>
</protein>
<dbReference type="EMBL" id="CAACYI010000001">
    <property type="protein sequence ID" value="VFB15825.1"/>
    <property type="molecule type" value="Genomic_DNA"/>
</dbReference>
<name>A0A8H2M7P5_9FIRM</name>
<dbReference type="PANTHER" id="PTHR30588">
    <property type="entry name" value="BRANCHED-CHAIN AMINO ACID TRANSPORT SYSTEM 2 CARRIER PROTEIN"/>
    <property type="match status" value="1"/>
</dbReference>
<dbReference type="GO" id="GO:0015820">
    <property type="term" value="P:L-leucine transport"/>
    <property type="evidence" value="ECO:0007669"/>
    <property type="project" value="TreeGrafter"/>
</dbReference>
<evidence type="ECO:0000313" key="11">
    <source>
        <dbReference type="Proteomes" id="UP000377798"/>
    </source>
</evidence>
<dbReference type="GO" id="GO:0005886">
    <property type="term" value="C:plasma membrane"/>
    <property type="evidence" value="ECO:0007669"/>
    <property type="project" value="UniProtKB-SubCell"/>
</dbReference>
<dbReference type="InterPro" id="IPR004685">
    <property type="entry name" value="Brnchd-chn_aa_trnsp_Livcs"/>
</dbReference>
<keyword evidence="11" id="KW-1185">Reference proteome</keyword>
<feature type="transmembrane region" description="Helical" evidence="9">
    <location>
        <begin position="191"/>
        <end position="213"/>
    </location>
</feature>
<keyword evidence="5 9" id="KW-0812">Transmembrane</keyword>
<keyword evidence="3 9" id="KW-0813">Transport</keyword>
<dbReference type="Pfam" id="PF05525">
    <property type="entry name" value="Branch_AA_trans"/>
    <property type="match status" value="1"/>
</dbReference>
<dbReference type="AlphaFoldDB" id="A0A8H2M7P5"/>
<dbReference type="Gene3D" id="1.10.4160.10">
    <property type="entry name" value="Hydantoin permease"/>
    <property type="match status" value="1"/>
</dbReference>
<keyword evidence="6 9" id="KW-0029">Amino-acid transport</keyword>
<evidence type="ECO:0000256" key="2">
    <source>
        <dbReference type="ARBA" id="ARBA00008540"/>
    </source>
</evidence>
<sequence length="447" mass="48499">MKKLSRSEFSQVSIMLFGLFFGAGNLIFPPLLGNQAGNQTWVALASFAVTAVLFPVLGAILVGKTDGLSNLSNRVGALFSIFFTTAIYLSIGPGLGIPRAGSVPFELAIAPLLPETTSLSLARLVYTFCFFGLALWICLKPTKLVRRVGKYLTPALLVMILFLFVRIIFLTPQVAPALGAYQTSPLTKGFLSGYDTMDAVAALNFGYVVALAIKRFGVTDKAERTRYTVKAGLVAGALLLLVYAMLSYVGMATSGLFPGAENGAQVLSQTVQVLFGKTGLYLLASIFTLACLTTCVGLITSGGEYFHVLFKRKLSYHAWVCIWTFFSFVMANFGLNTLLAFSFPLLTMIYPVALLLIVMGMTQGWFGYSKLAYGFGAFFSLALPLVEMLDKTFKVALPFLTDLVKSLPLYEQGLSWVLPSLLAVTLASLLGRVYEKSQQKDQVGQEI</sequence>
<feature type="transmembrane region" description="Helical" evidence="9">
    <location>
        <begin position="339"/>
        <end position="359"/>
    </location>
</feature>
<feature type="transmembrane region" description="Helical" evidence="9">
    <location>
        <begin position="151"/>
        <end position="171"/>
    </location>
</feature>
<evidence type="ECO:0000256" key="1">
    <source>
        <dbReference type="ARBA" id="ARBA00004651"/>
    </source>
</evidence>
<comment type="similarity">
    <text evidence="2 9">Belongs to the branched chain amino acid transporter family.</text>
</comment>
<gene>
    <name evidence="10" type="primary">brnQ_2</name>
    <name evidence="10" type="ORF">NCTC13150_00331</name>
</gene>
<dbReference type="RefSeq" id="WP_131748254.1">
    <property type="nucleotide sequence ID" value="NZ_CAACYI010000001.1"/>
</dbReference>
<feature type="transmembrane region" description="Helical" evidence="9">
    <location>
        <begin position="41"/>
        <end position="63"/>
    </location>
</feature>
<feature type="transmembrane region" description="Helical" evidence="9">
    <location>
        <begin position="12"/>
        <end position="29"/>
    </location>
</feature>
<dbReference type="NCBIfam" id="TIGR00796">
    <property type="entry name" value="livcs"/>
    <property type="match status" value="1"/>
</dbReference>
<evidence type="ECO:0000256" key="5">
    <source>
        <dbReference type="ARBA" id="ARBA00022692"/>
    </source>
</evidence>
<accession>A0A8H2M7P5</accession>
<organism evidence="10 11">
    <name type="scientific">Urinicoccus massiliensis</name>
    <dbReference type="NCBI Taxonomy" id="1723382"/>
    <lineage>
        <taxon>Bacteria</taxon>
        <taxon>Bacillati</taxon>
        <taxon>Bacillota</taxon>
        <taxon>Tissierellia</taxon>
        <taxon>Tissierellales</taxon>
        <taxon>Peptoniphilaceae</taxon>
        <taxon>Urinicoccus</taxon>
    </lineage>
</organism>
<comment type="function">
    <text evidence="9">Component of the transport system for branched-chain amino acids.</text>
</comment>
<comment type="caution">
    <text evidence="10">The sequence shown here is derived from an EMBL/GenBank/DDBJ whole genome shotgun (WGS) entry which is preliminary data.</text>
</comment>
<comment type="subcellular location">
    <subcellularLocation>
        <location evidence="1 9">Cell membrane</location>
        <topology evidence="1 9">Multi-pass membrane protein</topology>
    </subcellularLocation>
</comment>
<proteinExistence type="inferred from homology"/>
<feature type="transmembrane region" description="Helical" evidence="9">
    <location>
        <begin position="233"/>
        <end position="260"/>
    </location>
</feature>
<evidence type="ECO:0000256" key="7">
    <source>
        <dbReference type="ARBA" id="ARBA00022989"/>
    </source>
</evidence>
<feature type="transmembrane region" description="Helical" evidence="9">
    <location>
        <begin position="117"/>
        <end position="139"/>
    </location>
</feature>
<dbReference type="GO" id="GO:0015190">
    <property type="term" value="F:L-leucine transmembrane transporter activity"/>
    <property type="evidence" value="ECO:0007669"/>
    <property type="project" value="TreeGrafter"/>
</dbReference>
<evidence type="ECO:0000256" key="4">
    <source>
        <dbReference type="ARBA" id="ARBA00022475"/>
    </source>
</evidence>
<dbReference type="Proteomes" id="UP000377798">
    <property type="component" value="Unassembled WGS sequence"/>
</dbReference>
<evidence type="ECO:0000256" key="8">
    <source>
        <dbReference type="ARBA" id="ARBA00023136"/>
    </source>
</evidence>
<dbReference type="GO" id="GO:0005304">
    <property type="term" value="F:L-valine transmembrane transporter activity"/>
    <property type="evidence" value="ECO:0007669"/>
    <property type="project" value="TreeGrafter"/>
</dbReference>
<dbReference type="GO" id="GO:0015188">
    <property type="term" value="F:L-isoleucine transmembrane transporter activity"/>
    <property type="evidence" value="ECO:0007669"/>
    <property type="project" value="TreeGrafter"/>
</dbReference>
<dbReference type="GO" id="GO:0015818">
    <property type="term" value="P:isoleucine transport"/>
    <property type="evidence" value="ECO:0007669"/>
    <property type="project" value="TreeGrafter"/>
</dbReference>
<dbReference type="PANTHER" id="PTHR30588:SF0">
    <property type="entry name" value="BRANCHED-CHAIN AMINO ACID PERMEASE BRNQ"/>
    <property type="match status" value="1"/>
</dbReference>
<feature type="transmembrane region" description="Helical" evidence="9">
    <location>
        <begin position="280"/>
        <end position="302"/>
    </location>
</feature>